<feature type="coiled-coil region" evidence="1">
    <location>
        <begin position="127"/>
        <end position="161"/>
    </location>
</feature>
<accession>A0A0C9UYP8</accession>
<evidence type="ECO:0000256" key="1">
    <source>
        <dbReference type="SAM" id="Coils"/>
    </source>
</evidence>
<reference evidence="2 3" key="1">
    <citation type="submission" date="2014-06" db="EMBL/GenBank/DDBJ databases">
        <title>Evolutionary Origins and Diversification of the Mycorrhizal Mutualists.</title>
        <authorList>
            <consortium name="DOE Joint Genome Institute"/>
            <consortium name="Mycorrhizal Genomics Consortium"/>
            <person name="Kohler A."/>
            <person name="Kuo A."/>
            <person name="Nagy L.G."/>
            <person name="Floudas D."/>
            <person name="Copeland A."/>
            <person name="Barry K.W."/>
            <person name="Cichocki N."/>
            <person name="Veneault-Fourrey C."/>
            <person name="LaButti K."/>
            <person name="Lindquist E.A."/>
            <person name="Lipzen A."/>
            <person name="Lundell T."/>
            <person name="Morin E."/>
            <person name="Murat C."/>
            <person name="Riley R."/>
            <person name="Ohm R."/>
            <person name="Sun H."/>
            <person name="Tunlid A."/>
            <person name="Henrissat B."/>
            <person name="Grigoriev I.V."/>
            <person name="Hibbett D.S."/>
            <person name="Martin F."/>
        </authorList>
    </citation>
    <scope>NUCLEOTIDE SEQUENCE [LARGE SCALE GENOMIC DNA]</scope>
    <source>
        <strain evidence="2 3">SS14</strain>
    </source>
</reference>
<keyword evidence="3" id="KW-1185">Reference proteome</keyword>
<dbReference type="AlphaFoldDB" id="A0A0C9UYP8"/>
<name>A0A0C9UYP8_SPHS4</name>
<evidence type="ECO:0000313" key="2">
    <source>
        <dbReference type="EMBL" id="KIJ34397.1"/>
    </source>
</evidence>
<protein>
    <submittedName>
        <fullName evidence="2">Uncharacterized protein</fullName>
    </submittedName>
</protein>
<evidence type="ECO:0000313" key="3">
    <source>
        <dbReference type="Proteomes" id="UP000054279"/>
    </source>
</evidence>
<keyword evidence="1" id="KW-0175">Coiled coil</keyword>
<dbReference type="HOGENOM" id="CLU_1050397_0_0_1"/>
<proteinExistence type="predicted"/>
<dbReference type="EMBL" id="KN837200">
    <property type="protein sequence ID" value="KIJ34397.1"/>
    <property type="molecule type" value="Genomic_DNA"/>
</dbReference>
<dbReference type="OrthoDB" id="3267196at2759"/>
<sequence length="265" mass="29971">MDKWREFCSTHPEKKVRDWYANKAANKWYLPSLVQYLSKIPPYDWITNRGDTNLNESSHPATNRFMGINLSLMEAIEGAEELDEIIADKLDIADANCMLVRQHNTLQERLTKNVGRANSRTKKNHTTNKAQFELDTLNKQIKDLGQQKKDLEQRKKVIKHANGVRERRPRIAAKGKLVPSPIPLQGAEGCDLEAPSNGILSTGQEVLLLLNHNHAGPPNNFAALGFEHFDPDLELPSHPLPMEPTDLFPSSTGPPAFHYSFNFDM</sequence>
<dbReference type="Proteomes" id="UP000054279">
    <property type="component" value="Unassembled WGS sequence"/>
</dbReference>
<organism evidence="2 3">
    <name type="scientific">Sphaerobolus stellatus (strain SS14)</name>
    <dbReference type="NCBI Taxonomy" id="990650"/>
    <lineage>
        <taxon>Eukaryota</taxon>
        <taxon>Fungi</taxon>
        <taxon>Dikarya</taxon>
        <taxon>Basidiomycota</taxon>
        <taxon>Agaricomycotina</taxon>
        <taxon>Agaricomycetes</taxon>
        <taxon>Phallomycetidae</taxon>
        <taxon>Geastrales</taxon>
        <taxon>Sphaerobolaceae</taxon>
        <taxon>Sphaerobolus</taxon>
    </lineage>
</organism>
<gene>
    <name evidence="2" type="ORF">M422DRAFT_263539</name>
</gene>